<evidence type="ECO:0008006" key="3">
    <source>
        <dbReference type="Google" id="ProtNLM"/>
    </source>
</evidence>
<protein>
    <recommendedName>
        <fullName evidence="3">PIN domain-containing protein</fullName>
    </recommendedName>
</protein>
<dbReference type="KEGG" id="cbae:COR50_07265"/>
<dbReference type="OrthoDB" id="793116at2"/>
<proteinExistence type="predicted"/>
<keyword evidence="2" id="KW-1185">Reference proteome</keyword>
<evidence type="ECO:0000313" key="2">
    <source>
        <dbReference type="Proteomes" id="UP000220133"/>
    </source>
</evidence>
<dbReference type="RefSeq" id="WP_098193384.1">
    <property type="nucleotide sequence ID" value="NZ_CP023777.1"/>
</dbReference>
<evidence type="ECO:0000313" key="1">
    <source>
        <dbReference type="EMBL" id="ATL46999.1"/>
    </source>
</evidence>
<sequence>MTKQKGDPKILLDADVVIHFLKAGYQMMLPAIFPHRLVMLDKVKQELIKRKSEALGIENFLYWCKIPVEPMPKDFEIL</sequence>
<organism evidence="1 2">
    <name type="scientific">Chitinophaga caeni</name>
    <dbReference type="NCBI Taxonomy" id="2029983"/>
    <lineage>
        <taxon>Bacteria</taxon>
        <taxon>Pseudomonadati</taxon>
        <taxon>Bacteroidota</taxon>
        <taxon>Chitinophagia</taxon>
        <taxon>Chitinophagales</taxon>
        <taxon>Chitinophagaceae</taxon>
        <taxon>Chitinophaga</taxon>
    </lineage>
</organism>
<accession>A0A291QSK2</accession>
<dbReference type="EMBL" id="CP023777">
    <property type="protein sequence ID" value="ATL46999.1"/>
    <property type="molecule type" value="Genomic_DNA"/>
</dbReference>
<name>A0A291QSK2_9BACT</name>
<dbReference type="AlphaFoldDB" id="A0A291QSK2"/>
<reference evidence="1 2" key="1">
    <citation type="submission" date="2017-10" db="EMBL/GenBank/DDBJ databases">
        <title>Paenichitinophaga pekingensis gen. nov., sp. nov., isolated from activated sludge.</title>
        <authorList>
            <person name="Jin D."/>
            <person name="Kong X."/>
            <person name="Deng Y."/>
            <person name="Bai Z."/>
        </authorList>
    </citation>
    <scope>NUCLEOTIDE SEQUENCE [LARGE SCALE GENOMIC DNA]</scope>
    <source>
        <strain evidence="1 2">13</strain>
    </source>
</reference>
<gene>
    <name evidence="1" type="ORF">COR50_07265</name>
</gene>
<dbReference type="Proteomes" id="UP000220133">
    <property type="component" value="Chromosome"/>
</dbReference>